<evidence type="ECO:0000256" key="7">
    <source>
        <dbReference type="SAM" id="MobiDB-lite"/>
    </source>
</evidence>
<dbReference type="InterPro" id="IPR032831">
    <property type="entry name" value="LptM_cons"/>
</dbReference>
<keyword evidence="3" id="KW-0472">Membrane</keyword>
<dbReference type="NCBIfam" id="NF047847">
    <property type="entry name" value="SS_mature_LptM"/>
    <property type="match status" value="1"/>
</dbReference>
<sequence length="93" mass="9386">MSTSFPRPPLSAPLRAVLVGLCLGLALAGCGRRGALEPPPGAAKAAPDTVNRTDPSLEPAPKPIVPSVSPVGTGKKGQPITAPKSDFILDPIL</sequence>
<evidence type="ECO:0000256" key="4">
    <source>
        <dbReference type="ARBA" id="ARBA00023139"/>
    </source>
</evidence>
<evidence type="ECO:0000256" key="5">
    <source>
        <dbReference type="ARBA" id="ARBA00023237"/>
    </source>
</evidence>
<proteinExistence type="predicted"/>
<reference evidence="8 9" key="1">
    <citation type="submission" date="2022-07" db="EMBL/GenBank/DDBJ databases">
        <authorList>
            <person name="Li W.-J."/>
            <person name="Deng Q.-Q."/>
        </authorList>
    </citation>
    <scope>NUCLEOTIDE SEQUENCE [LARGE SCALE GENOMIC DNA]</scope>
    <source>
        <strain evidence="8 9">SYSU M60028</strain>
    </source>
</reference>
<comment type="caution">
    <text evidence="8">The sequence shown here is derived from an EMBL/GenBank/DDBJ whole genome shotgun (WGS) entry which is preliminary data.</text>
</comment>
<keyword evidence="4" id="KW-0564">Palmitate</keyword>
<evidence type="ECO:0000313" key="8">
    <source>
        <dbReference type="EMBL" id="MCP8940680.1"/>
    </source>
</evidence>
<evidence type="ECO:0000256" key="1">
    <source>
        <dbReference type="ARBA" id="ARBA00004459"/>
    </source>
</evidence>
<evidence type="ECO:0000313" key="9">
    <source>
        <dbReference type="Proteomes" id="UP001205890"/>
    </source>
</evidence>
<keyword evidence="2" id="KW-0732">Signal</keyword>
<protein>
    <submittedName>
        <fullName evidence="8">Lipoprotein</fullName>
    </submittedName>
</protein>
<evidence type="ECO:0000256" key="6">
    <source>
        <dbReference type="ARBA" id="ARBA00023288"/>
    </source>
</evidence>
<dbReference type="RefSeq" id="WP_254745679.1">
    <property type="nucleotide sequence ID" value="NZ_JANCLU010000025.1"/>
</dbReference>
<dbReference type="EMBL" id="JANCLU010000025">
    <property type="protein sequence ID" value="MCP8940680.1"/>
    <property type="molecule type" value="Genomic_DNA"/>
</dbReference>
<comment type="subcellular location">
    <subcellularLocation>
        <location evidence="1">Cell outer membrane</location>
        <topology evidence="1">Lipid-anchor</topology>
    </subcellularLocation>
</comment>
<keyword evidence="9" id="KW-1185">Reference proteome</keyword>
<feature type="region of interest" description="Disordered" evidence="7">
    <location>
        <begin position="34"/>
        <end position="83"/>
    </location>
</feature>
<keyword evidence="6 8" id="KW-0449">Lipoprotein</keyword>
<dbReference type="Proteomes" id="UP001205890">
    <property type="component" value="Unassembled WGS sequence"/>
</dbReference>
<evidence type="ECO:0000256" key="3">
    <source>
        <dbReference type="ARBA" id="ARBA00023136"/>
    </source>
</evidence>
<accession>A0ABT1LGP6</accession>
<gene>
    <name evidence="8" type="ORF">NK718_19310</name>
</gene>
<organism evidence="8 9">
    <name type="scientific">Alsobacter ponti</name>
    <dbReference type="NCBI Taxonomy" id="2962936"/>
    <lineage>
        <taxon>Bacteria</taxon>
        <taxon>Pseudomonadati</taxon>
        <taxon>Pseudomonadota</taxon>
        <taxon>Alphaproteobacteria</taxon>
        <taxon>Hyphomicrobiales</taxon>
        <taxon>Alsobacteraceae</taxon>
        <taxon>Alsobacter</taxon>
    </lineage>
</organism>
<name>A0ABT1LGP6_9HYPH</name>
<dbReference type="PROSITE" id="PS51257">
    <property type="entry name" value="PROKAR_LIPOPROTEIN"/>
    <property type="match status" value="1"/>
</dbReference>
<evidence type="ECO:0000256" key="2">
    <source>
        <dbReference type="ARBA" id="ARBA00022729"/>
    </source>
</evidence>
<keyword evidence="5" id="KW-0998">Cell outer membrane</keyword>